<feature type="compositionally biased region" description="Polar residues" evidence="3">
    <location>
        <begin position="229"/>
        <end position="240"/>
    </location>
</feature>
<evidence type="ECO:0000256" key="1">
    <source>
        <dbReference type="ARBA" id="ARBA00022658"/>
    </source>
</evidence>
<dbReference type="PROSITE" id="PS00720">
    <property type="entry name" value="RASGEF"/>
    <property type="match status" value="1"/>
</dbReference>
<evidence type="ECO:0000256" key="4">
    <source>
        <dbReference type="SAM" id="Phobius"/>
    </source>
</evidence>
<organism evidence="7 8">
    <name type="scientific">Acanthaster planci</name>
    <name type="common">Crown-of-thorns starfish</name>
    <dbReference type="NCBI Taxonomy" id="133434"/>
    <lineage>
        <taxon>Eukaryota</taxon>
        <taxon>Metazoa</taxon>
        <taxon>Echinodermata</taxon>
        <taxon>Eleutherozoa</taxon>
        <taxon>Asterozoa</taxon>
        <taxon>Asteroidea</taxon>
        <taxon>Valvatacea</taxon>
        <taxon>Valvatida</taxon>
        <taxon>Acanthasteridae</taxon>
        <taxon>Acanthaster</taxon>
    </lineage>
</organism>
<dbReference type="Pfam" id="PF00618">
    <property type="entry name" value="RasGEF_N"/>
    <property type="match status" value="1"/>
</dbReference>
<dbReference type="CDD" id="cd00155">
    <property type="entry name" value="RasGEF"/>
    <property type="match status" value="1"/>
</dbReference>
<dbReference type="RefSeq" id="XP_022079714.1">
    <property type="nucleotide sequence ID" value="XM_022224022.1"/>
</dbReference>
<dbReference type="GeneID" id="110973316"/>
<dbReference type="Proteomes" id="UP000694845">
    <property type="component" value="Unplaced"/>
</dbReference>
<evidence type="ECO:0000259" key="6">
    <source>
        <dbReference type="PROSITE" id="PS50212"/>
    </source>
</evidence>
<keyword evidence="7" id="KW-1185">Reference proteome</keyword>
<dbReference type="OrthoDB" id="20825at2759"/>
<dbReference type="InterPro" id="IPR023578">
    <property type="entry name" value="Ras_GEF_dom_sf"/>
</dbReference>
<dbReference type="PROSITE" id="PS50212">
    <property type="entry name" value="RASGEF_NTER"/>
    <property type="match status" value="1"/>
</dbReference>
<dbReference type="Pfam" id="PF00617">
    <property type="entry name" value="RasGEF"/>
    <property type="match status" value="1"/>
</dbReference>
<evidence type="ECO:0000259" key="5">
    <source>
        <dbReference type="PROSITE" id="PS50009"/>
    </source>
</evidence>
<dbReference type="Gene3D" id="1.10.840.10">
    <property type="entry name" value="Ras guanine-nucleotide exchange factors catalytic domain"/>
    <property type="match status" value="1"/>
</dbReference>
<dbReference type="InterPro" id="IPR000651">
    <property type="entry name" value="Ras-like_Gua-exchang_fac_N"/>
</dbReference>
<dbReference type="InterPro" id="IPR019804">
    <property type="entry name" value="Ras_G-nucl-exch_fac_CS"/>
</dbReference>
<reference evidence="8" key="1">
    <citation type="submission" date="2025-08" db="UniProtKB">
        <authorList>
            <consortium name="RefSeq"/>
        </authorList>
    </citation>
    <scope>IDENTIFICATION</scope>
</reference>
<dbReference type="PROSITE" id="PS50009">
    <property type="entry name" value="RASGEF_CAT"/>
    <property type="match status" value="1"/>
</dbReference>
<dbReference type="SUPFAM" id="SSF48366">
    <property type="entry name" value="Ras GEF"/>
    <property type="match status" value="1"/>
</dbReference>
<dbReference type="GO" id="GO:0005886">
    <property type="term" value="C:plasma membrane"/>
    <property type="evidence" value="ECO:0007669"/>
    <property type="project" value="TreeGrafter"/>
</dbReference>
<dbReference type="Gene3D" id="1.20.870.10">
    <property type="entry name" value="Son of sevenless (SoS) protein Chain: S domain 1"/>
    <property type="match status" value="1"/>
</dbReference>
<dbReference type="KEGG" id="aplc:110973316"/>
<keyword evidence="4" id="KW-0472">Membrane</keyword>
<evidence type="ECO:0000256" key="2">
    <source>
        <dbReference type="PROSITE-ProRule" id="PRU00168"/>
    </source>
</evidence>
<proteinExistence type="predicted"/>
<evidence type="ECO:0000313" key="8">
    <source>
        <dbReference type="RefSeq" id="XP_022079714.1"/>
    </source>
</evidence>
<dbReference type="PANTHER" id="PTHR23113:SF356">
    <property type="entry name" value="FI05912P-RELATED"/>
    <property type="match status" value="1"/>
</dbReference>
<feature type="compositionally biased region" description="Basic and acidic residues" evidence="3">
    <location>
        <begin position="213"/>
        <end position="228"/>
    </location>
</feature>
<keyword evidence="4" id="KW-0812">Transmembrane</keyword>
<evidence type="ECO:0000313" key="7">
    <source>
        <dbReference type="Proteomes" id="UP000694845"/>
    </source>
</evidence>
<feature type="compositionally biased region" description="Basic and acidic residues" evidence="3">
    <location>
        <begin position="253"/>
        <end position="264"/>
    </location>
</feature>
<dbReference type="AlphaFoldDB" id="A0A8B7XG09"/>
<feature type="transmembrane region" description="Helical" evidence="4">
    <location>
        <begin position="21"/>
        <end position="45"/>
    </location>
</feature>
<gene>
    <name evidence="8" type="primary">LOC110973316</name>
</gene>
<protein>
    <submittedName>
        <fullName evidence="8">Ras-GEF domain-containing family member 1B-like isoform X1</fullName>
    </submittedName>
</protein>
<dbReference type="CDD" id="cd06224">
    <property type="entry name" value="REM"/>
    <property type="match status" value="1"/>
</dbReference>
<feature type="domain" description="Ras-GEF" evidence="5">
    <location>
        <begin position="481"/>
        <end position="729"/>
    </location>
</feature>
<feature type="region of interest" description="Disordered" evidence="3">
    <location>
        <begin position="208"/>
        <end position="303"/>
    </location>
</feature>
<keyword evidence="1 2" id="KW-0344">Guanine-nucleotide releasing factor</keyword>
<dbReference type="InterPro" id="IPR008937">
    <property type="entry name" value="Ras-like_GEF"/>
</dbReference>
<sequence length="750" mass="85870">MNPTSFALPSALKSLQTALHGMWRAFLLTCGLIWILIFYSFLFLWENSGTPADLWKSLFVKTAREDFQAREPVEEHMEPAREVRVHVKGHRLDHRNGDLKVSEAVTSQLPIPGALSKGQSCKFKDHGLRRNDFKLHDSNMPIKEQSVLRERPCLLLSQPPSQHGKGVQPSSPNPHQSEEARGQPMKAPNRKGWTICIEESYVSEVRRKPGSTELKDNHVSGDKLKQHEGSLTSSGVNVSGENKEEPSIFGTLTKEKTPKDDSKKRSLPQTSGLPAMFTEKLAPETSSKPCNGQPAQENHHEDETTPALVYQDGNLNSGTLEAFVQHMVPTVDYYPDRTYLFAFLLNSRLFIKPHQLLHDVCQVCIRQQKLGSPDVDRESSKKFSLKLLQLLIEWTETFPYDFRDERMMRHLRDITQKCVAVDQSLRKNVGQLMQALIRKLATLEKYEDVLSRVNAAATERMHSLRTNPAAFQTNIIDVCPSAYVLAQQLTHIELERLANIGPEEFVQSFMKEEKNEAALRLLDLKRTKNLEAYVEWFNRLSYLVATEVCMHIKKKHRAKLIEYFIDVARECYNIGNFNSLMAIMSGLNLSPVTRLKKTWGKVNMDKFEILEHQMDPTGNFNTYRQSLRAAMQRALGAQDGACDKIVIPFFSLFVKDLYFLNEGCMNKLANGYINFQKFWQTAKQVTEFMTWKQVECPYPRDRQGLNYLLTAPVFSENSLYLASYESEGPETNYEREQYKTLKLQCNAANK</sequence>
<dbReference type="PANTHER" id="PTHR23113">
    <property type="entry name" value="GUANINE NUCLEOTIDE EXCHANGE FACTOR"/>
    <property type="match status" value="1"/>
</dbReference>
<name>A0A8B7XG09_ACAPL</name>
<feature type="domain" description="N-terminal Ras-GEF" evidence="6">
    <location>
        <begin position="311"/>
        <end position="441"/>
    </location>
</feature>
<keyword evidence="4" id="KW-1133">Transmembrane helix</keyword>
<feature type="region of interest" description="Disordered" evidence="3">
    <location>
        <begin position="156"/>
        <end position="191"/>
    </location>
</feature>
<feature type="compositionally biased region" description="Polar residues" evidence="3">
    <location>
        <begin position="284"/>
        <end position="296"/>
    </location>
</feature>
<accession>A0A8B7XG09</accession>
<dbReference type="SMART" id="SM00147">
    <property type="entry name" value="RasGEF"/>
    <property type="match status" value="1"/>
</dbReference>
<evidence type="ECO:0000256" key="3">
    <source>
        <dbReference type="SAM" id="MobiDB-lite"/>
    </source>
</evidence>
<dbReference type="GO" id="GO:0007265">
    <property type="term" value="P:Ras protein signal transduction"/>
    <property type="evidence" value="ECO:0007669"/>
    <property type="project" value="TreeGrafter"/>
</dbReference>
<dbReference type="GO" id="GO:0005085">
    <property type="term" value="F:guanyl-nucleotide exchange factor activity"/>
    <property type="evidence" value="ECO:0007669"/>
    <property type="project" value="UniProtKB-KW"/>
</dbReference>
<dbReference type="InterPro" id="IPR001895">
    <property type="entry name" value="RASGEF_cat_dom"/>
</dbReference>
<dbReference type="InterPro" id="IPR036964">
    <property type="entry name" value="RASGEF_cat_dom_sf"/>
</dbReference>